<dbReference type="PROSITE" id="PS00141">
    <property type="entry name" value="ASP_PROTEASE"/>
    <property type="match status" value="1"/>
</dbReference>
<evidence type="ECO:0000313" key="6">
    <source>
        <dbReference type="EMBL" id="CAL4781006.1"/>
    </source>
</evidence>
<feature type="compositionally biased region" description="Basic and acidic residues" evidence="2">
    <location>
        <begin position="1173"/>
        <end position="1184"/>
    </location>
</feature>
<evidence type="ECO:0000256" key="1">
    <source>
        <dbReference type="PROSITE-ProRule" id="PRU00047"/>
    </source>
</evidence>
<evidence type="ECO:0000313" key="7">
    <source>
        <dbReference type="Proteomes" id="UP001152797"/>
    </source>
</evidence>
<keyword evidence="1" id="KW-0479">Metal-binding</keyword>
<accession>A0A9P1FXW2</accession>
<keyword evidence="7" id="KW-1185">Reference proteome</keyword>
<evidence type="ECO:0000313" key="4">
    <source>
        <dbReference type="EMBL" id="CAI3993694.1"/>
    </source>
</evidence>
<evidence type="ECO:0000256" key="2">
    <source>
        <dbReference type="SAM" id="MobiDB-lite"/>
    </source>
</evidence>
<dbReference type="EMBL" id="CAMXCT020001863">
    <property type="protein sequence ID" value="CAL1147069.1"/>
    <property type="molecule type" value="Genomic_DNA"/>
</dbReference>
<dbReference type="GO" id="GO:0006508">
    <property type="term" value="P:proteolysis"/>
    <property type="evidence" value="ECO:0007669"/>
    <property type="project" value="InterPro"/>
</dbReference>
<dbReference type="InterPro" id="IPR001969">
    <property type="entry name" value="Aspartic_peptidase_AS"/>
</dbReference>
<gene>
    <name evidence="4" type="ORF">C1SCF055_LOCUS20420</name>
</gene>
<dbReference type="InterPro" id="IPR001878">
    <property type="entry name" value="Znf_CCHC"/>
</dbReference>
<organism evidence="4">
    <name type="scientific">Cladocopium goreaui</name>
    <dbReference type="NCBI Taxonomy" id="2562237"/>
    <lineage>
        <taxon>Eukaryota</taxon>
        <taxon>Sar</taxon>
        <taxon>Alveolata</taxon>
        <taxon>Dinophyceae</taxon>
        <taxon>Suessiales</taxon>
        <taxon>Symbiodiniaceae</taxon>
        <taxon>Cladocopium</taxon>
    </lineage>
</organism>
<dbReference type="GO" id="GO:0003676">
    <property type="term" value="F:nucleic acid binding"/>
    <property type="evidence" value="ECO:0007669"/>
    <property type="project" value="InterPro"/>
</dbReference>
<feature type="domain" description="CCHC-type" evidence="3">
    <location>
        <begin position="410"/>
        <end position="425"/>
    </location>
</feature>
<sequence>MPGEDFSHIPTWSGDPAEFETFEVSCKWYERGWKDSERRQSAARVWSRLQGAAKSVVKHLDPDEFSGDDGLSKLLQVLRTSPLQALPIPDSFSRLEKWHALRRKEHESIAELLVREEDLWLQMQNALVRARSDRGPRPQAIPEVPRAMDPSPTGMGSVGSPLNLRRNWHSGVTAQQQSTGSGVAETAGAAAGVSGARVATSLDTTDFWSNELRGYRLLKAAHLTRQERQNILTQTNNMTDFEIIKRALRALFAEDEAMGRPTSYKRFAKSALWNDADNWDDDAGDNEWPDADGSWYYEPNDTYWNDEDWAWNDDDENAAYWNEEEDEVVPDETAEDPDEVQFREAYALANEASRTLQEAREAVKKVRAARGYYSPEASSGKGISSSTASRMLGKGFGNKSSGKGKMSGPCFRCGMKGHTIAQCPDRFSPGKGAGKGFASKGKSKGKGKGKSKVKGKNFYADVCTLTVMWNEDAKARNSYTRVVIDTGASESAVGSASLQKLLHYGQFAYSVHVDDRPIFRFGNGLKMQALSRVDIEGFTSLEGNNQLKMEPCAQDDPRREGYPCWTSHHPKERNNQYASWQTCTKCGLRLSYKAKKGYSGDHRHMGPVPHTIRSVMESLEKTTSPDQCNEKIVNGRLMEAQGKMLQYGVTNTMAINMTYREYLKRMNMEIPERNKSPSRAAKTSLTPEMKEAATKELVQKLKETAMGQASKEAVELVEKAAESMASTRGHLKIEKKPSTEKETEMAVQDTHMREWSMAEDAVSGKLNGQHGTYETVGEQYTNNMTDGEKVDSGQNYEAVGEQHPNSKDLNMDLATTTDERVLAEKHSFEGSMETEVPSTFVDKHGMKIQAPSHGSFANAPVNMTSDKNLVAPNLAKKLAKNAAMLGLMLLGPVLGLFGQIQDRPDFLEIACSANSSLSHEMASMGYNIKRANYLEGYDLSSSRGTKMLQHEIALHPPRFGWVSLPCTRLTSLVNLTPRSEAEWANFQKRQRQDLKRASEVADGCEPILRDGGDIAWEWPASASTGWKSFAISRLLKLFKKHNRVAYWCRFDGCTYGLKYQNLPVRKGWLILTTCKSLWLSLHHRCPGHQQHCECRGPVAQFSAYYPAKMVTAVVKAIVGHWQAPEEERNISIADDVNNYLLDIKDADVNNEEVTPCQGVRDESPEIFALTRLTPKEKPVRKRDASSSQPSNVSQHQQQASGQDAGEQALTVPEGEQTDANIGQLLPEVPDLHPLTTALRDRGAGKKFSWEPYGGRVNVEPETDSSSSDEADELIPDGPATKKARNIGTESQYYVLEIPLEEAELDYLSEHPKRGPDQVTKTEFMALTVALVSPTIPALFVFTTPYLEIRIGTQAGCNLVVPARDLKPGQCEQQKAVFFTVKVEDEDMASWQPGIPLGAAKFDMLRPVAKGHLHQTDHRPSSILVDAGHGRVMRRENELQNASQRFPHVPADQMTCPDEPPASSLKSYMSFLAMVAKSSI</sequence>
<feature type="region of interest" description="Disordered" evidence="2">
    <location>
        <begin position="425"/>
        <end position="453"/>
    </location>
</feature>
<evidence type="ECO:0000313" key="5">
    <source>
        <dbReference type="EMBL" id="CAL1147069.1"/>
    </source>
</evidence>
<evidence type="ECO:0000259" key="3">
    <source>
        <dbReference type="PROSITE" id="PS50158"/>
    </source>
</evidence>
<keyword evidence="1" id="KW-0863">Zinc-finger</keyword>
<dbReference type="EMBL" id="CAMXCT010001863">
    <property type="protein sequence ID" value="CAI3993694.1"/>
    <property type="molecule type" value="Genomic_DNA"/>
</dbReference>
<comment type="caution">
    <text evidence="4">The sequence shown here is derived from an EMBL/GenBank/DDBJ whole genome shotgun (WGS) entry which is preliminary data.</text>
</comment>
<feature type="compositionally biased region" description="Basic residues" evidence="2">
    <location>
        <begin position="441"/>
        <end position="453"/>
    </location>
</feature>
<dbReference type="GO" id="GO:0008270">
    <property type="term" value="F:zinc ion binding"/>
    <property type="evidence" value="ECO:0007669"/>
    <property type="project" value="UniProtKB-KW"/>
</dbReference>
<dbReference type="GO" id="GO:0004190">
    <property type="term" value="F:aspartic-type endopeptidase activity"/>
    <property type="evidence" value="ECO:0007669"/>
    <property type="project" value="InterPro"/>
</dbReference>
<feature type="region of interest" description="Disordered" evidence="2">
    <location>
        <begin position="131"/>
        <end position="154"/>
    </location>
</feature>
<feature type="compositionally biased region" description="Acidic residues" evidence="2">
    <location>
        <begin position="1260"/>
        <end position="1274"/>
    </location>
</feature>
<name>A0A9P1FXW2_9DINO</name>
<protein>
    <submittedName>
        <fullName evidence="6">Coiled-coil domain-containing protein 113</fullName>
    </submittedName>
</protein>
<proteinExistence type="predicted"/>
<dbReference type="PROSITE" id="PS50158">
    <property type="entry name" value="ZF_CCHC"/>
    <property type="match status" value="1"/>
</dbReference>
<feature type="compositionally biased region" description="Polar residues" evidence="2">
    <location>
        <begin position="1185"/>
        <end position="1201"/>
    </location>
</feature>
<keyword evidence="1" id="KW-0862">Zinc</keyword>
<reference evidence="5" key="2">
    <citation type="submission" date="2024-04" db="EMBL/GenBank/DDBJ databases">
        <authorList>
            <person name="Chen Y."/>
            <person name="Shah S."/>
            <person name="Dougan E. K."/>
            <person name="Thang M."/>
            <person name="Chan C."/>
        </authorList>
    </citation>
    <scope>NUCLEOTIDE SEQUENCE [LARGE SCALE GENOMIC DNA]</scope>
</reference>
<feature type="region of interest" description="Disordered" evidence="2">
    <location>
        <begin position="1169"/>
        <end position="1208"/>
    </location>
</feature>
<feature type="region of interest" description="Disordered" evidence="2">
    <location>
        <begin position="1245"/>
        <end position="1285"/>
    </location>
</feature>
<dbReference type="EMBL" id="CAMXCT030001863">
    <property type="protein sequence ID" value="CAL4781006.1"/>
    <property type="molecule type" value="Genomic_DNA"/>
</dbReference>
<reference evidence="4" key="1">
    <citation type="submission" date="2022-10" db="EMBL/GenBank/DDBJ databases">
        <authorList>
            <person name="Chen Y."/>
            <person name="Dougan E. K."/>
            <person name="Chan C."/>
            <person name="Rhodes N."/>
            <person name="Thang M."/>
        </authorList>
    </citation>
    <scope>NUCLEOTIDE SEQUENCE</scope>
</reference>
<dbReference type="Proteomes" id="UP001152797">
    <property type="component" value="Unassembled WGS sequence"/>
</dbReference>